<evidence type="ECO:0000256" key="1">
    <source>
        <dbReference type="PROSITE-ProRule" id="PRU00023"/>
    </source>
</evidence>
<reference evidence="3" key="1">
    <citation type="submission" date="2020-06" db="EMBL/GenBank/DDBJ databases">
        <title>Draft genome of Bugula neritina, a colonial animal packing powerful symbionts and potential medicines.</title>
        <authorList>
            <person name="Rayko M."/>
        </authorList>
    </citation>
    <scope>NUCLEOTIDE SEQUENCE [LARGE SCALE GENOMIC DNA]</scope>
    <source>
        <strain evidence="3">Kwan_BN1</strain>
    </source>
</reference>
<dbReference type="Pfam" id="PF00651">
    <property type="entry name" value="BTB"/>
    <property type="match status" value="1"/>
</dbReference>
<organism evidence="3 4">
    <name type="scientific">Bugula neritina</name>
    <name type="common">Brown bryozoan</name>
    <name type="synonym">Sertularia neritina</name>
    <dbReference type="NCBI Taxonomy" id="10212"/>
    <lineage>
        <taxon>Eukaryota</taxon>
        <taxon>Metazoa</taxon>
        <taxon>Spiralia</taxon>
        <taxon>Lophotrochozoa</taxon>
        <taxon>Bryozoa</taxon>
        <taxon>Gymnolaemata</taxon>
        <taxon>Cheilostomatida</taxon>
        <taxon>Flustrina</taxon>
        <taxon>Buguloidea</taxon>
        <taxon>Bugulidae</taxon>
        <taxon>Bugula</taxon>
    </lineage>
</organism>
<sequence length="339" mass="38570">MSEAELKLQKHLSLLREEYVKLQTKFEEMSRKYEIASAASPQSGGDGFVFRLLSIVSQLYDKSQYSDLVINVDGKAIRAHKFVLKARSDHWGVDLDTISELSMPGDVGFDVGSALVKWIYSDVMEVNSNSDFLLSLLKSAGCYQLSPLMIRCEQALTSHVTVQNCIRFYQTANDINAETLKNHCSELISNHWDDFSSEDFACMPAPLLYQMFRSKSKFPLHRAIKAHREDVVFLYIVEFSSQLESKLNERDADGVLPLELALARQQKGIADTLVRNKTDLNILDHQGQNLLHKALNKGDDFSACFLIENGIDVNHTTYEHKNRACLILFQSVPWMLRLR</sequence>
<dbReference type="AlphaFoldDB" id="A0A7J7KJX0"/>
<dbReference type="PANTHER" id="PTHR24413">
    <property type="entry name" value="SPECKLE-TYPE POZ PROTEIN"/>
    <property type="match status" value="1"/>
</dbReference>
<dbReference type="OrthoDB" id="2306477at2759"/>
<keyword evidence="4" id="KW-1185">Reference proteome</keyword>
<gene>
    <name evidence="3" type="ORF">EB796_002815</name>
</gene>
<dbReference type="Proteomes" id="UP000593567">
    <property type="component" value="Unassembled WGS sequence"/>
</dbReference>
<dbReference type="Gene3D" id="3.30.710.10">
    <property type="entry name" value="Potassium Channel Kv1.1, Chain A"/>
    <property type="match status" value="1"/>
</dbReference>
<dbReference type="InterPro" id="IPR000210">
    <property type="entry name" value="BTB/POZ_dom"/>
</dbReference>
<dbReference type="Pfam" id="PF12796">
    <property type="entry name" value="Ank_2"/>
    <property type="match status" value="1"/>
</dbReference>
<feature type="domain" description="BTB" evidence="2">
    <location>
        <begin position="66"/>
        <end position="128"/>
    </location>
</feature>
<evidence type="ECO:0000313" key="3">
    <source>
        <dbReference type="EMBL" id="KAF6038879.1"/>
    </source>
</evidence>
<dbReference type="SUPFAM" id="SSF48403">
    <property type="entry name" value="Ankyrin repeat"/>
    <property type="match status" value="1"/>
</dbReference>
<protein>
    <submittedName>
        <fullName evidence="3">ANKFY1</fullName>
    </submittedName>
</protein>
<dbReference type="InterPro" id="IPR036770">
    <property type="entry name" value="Ankyrin_rpt-contain_sf"/>
</dbReference>
<dbReference type="SUPFAM" id="SSF54695">
    <property type="entry name" value="POZ domain"/>
    <property type="match status" value="1"/>
</dbReference>
<dbReference type="CDD" id="cd18501">
    <property type="entry name" value="BACK_ANKFY1_Rank5"/>
    <property type="match status" value="1"/>
</dbReference>
<dbReference type="Gene3D" id="1.25.40.20">
    <property type="entry name" value="Ankyrin repeat-containing domain"/>
    <property type="match status" value="1"/>
</dbReference>
<accession>A0A7J7KJX0</accession>
<proteinExistence type="predicted"/>
<dbReference type="PROSITE" id="PS50088">
    <property type="entry name" value="ANK_REPEAT"/>
    <property type="match status" value="1"/>
</dbReference>
<feature type="repeat" description="ANK" evidence="1">
    <location>
        <begin position="286"/>
        <end position="318"/>
    </location>
</feature>
<dbReference type="InterPro" id="IPR049763">
    <property type="entry name" value="ANKFY1_BACK"/>
</dbReference>
<keyword evidence="1" id="KW-0040">ANK repeat</keyword>
<name>A0A7J7KJX0_BUGNE</name>
<dbReference type="SMART" id="SM00248">
    <property type="entry name" value="ANK"/>
    <property type="match status" value="2"/>
</dbReference>
<dbReference type="EMBL" id="VXIV02000335">
    <property type="protein sequence ID" value="KAF6038879.1"/>
    <property type="molecule type" value="Genomic_DNA"/>
</dbReference>
<evidence type="ECO:0000313" key="4">
    <source>
        <dbReference type="Proteomes" id="UP000593567"/>
    </source>
</evidence>
<dbReference type="InterPro" id="IPR011333">
    <property type="entry name" value="SKP1/BTB/POZ_sf"/>
</dbReference>
<dbReference type="InterPro" id="IPR002110">
    <property type="entry name" value="Ankyrin_rpt"/>
</dbReference>
<dbReference type="PROSITE" id="PS50097">
    <property type="entry name" value="BTB"/>
    <property type="match status" value="1"/>
</dbReference>
<comment type="caution">
    <text evidence="3">The sequence shown here is derived from an EMBL/GenBank/DDBJ whole genome shotgun (WGS) entry which is preliminary data.</text>
</comment>
<evidence type="ECO:0000259" key="2">
    <source>
        <dbReference type="PROSITE" id="PS50097"/>
    </source>
</evidence>
<dbReference type="SMART" id="SM00225">
    <property type="entry name" value="BTB"/>
    <property type="match status" value="1"/>
</dbReference>